<dbReference type="InterPro" id="IPR011249">
    <property type="entry name" value="Metalloenz_LuxS/M16"/>
</dbReference>
<dbReference type="EMBL" id="BARS01007231">
    <property type="protein sequence ID" value="GAF80194.1"/>
    <property type="molecule type" value="Genomic_DNA"/>
</dbReference>
<protein>
    <recommendedName>
        <fullName evidence="1">Peptidase M16 C-terminal domain-containing protein</fullName>
    </recommendedName>
</protein>
<dbReference type="GO" id="GO:0046872">
    <property type="term" value="F:metal ion binding"/>
    <property type="evidence" value="ECO:0007669"/>
    <property type="project" value="InterPro"/>
</dbReference>
<dbReference type="Pfam" id="PF05193">
    <property type="entry name" value="Peptidase_M16_C"/>
    <property type="match status" value="1"/>
</dbReference>
<dbReference type="Gene3D" id="3.30.830.10">
    <property type="entry name" value="Metalloenzyme, LuxS/M16 peptidase-like"/>
    <property type="match status" value="2"/>
</dbReference>
<dbReference type="SUPFAM" id="SSF63411">
    <property type="entry name" value="LuxS/MPP-like metallohydrolase"/>
    <property type="match status" value="2"/>
</dbReference>
<feature type="non-terminal residue" evidence="2">
    <location>
        <position position="398"/>
    </location>
</feature>
<dbReference type="InterPro" id="IPR050626">
    <property type="entry name" value="Peptidase_M16"/>
</dbReference>
<dbReference type="AlphaFoldDB" id="X0SGQ1"/>
<evidence type="ECO:0000313" key="2">
    <source>
        <dbReference type="EMBL" id="GAF80194.1"/>
    </source>
</evidence>
<feature type="domain" description="Peptidase M16 C-terminal" evidence="1">
    <location>
        <begin position="24"/>
        <end position="201"/>
    </location>
</feature>
<dbReference type="PANTHER" id="PTHR43690">
    <property type="entry name" value="NARDILYSIN"/>
    <property type="match status" value="1"/>
</dbReference>
<evidence type="ECO:0000259" key="1">
    <source>
        <dbReference type="Pfam" id="PF05193"/>
    </source>
</evidence>
<sequence>LFKDSKYAERYVIGKKEIIENAPYDAFRRFYKDWYRPDLMAVIAVGDIDKSKVEFLIKKHFSNLTNPVNKRERIKYPIPENEGTLFAIASDKETTMSRTAIYTKHISKPVQTVADLRYSTIERLFSSLLSARIRELTQKPDAPFVMGFANKGRFLGPLDIFNLGAFAVKDNRVEQCLDVLLTEYEKAKRYGFSESELERQKVSMLRSYEKSFKEMDKTESRRLASEFIRNFLQDEFIPGIEYEYEFLKKYSPNINIEEVNKLASTLMTDDNRIVLINMPEKEGLTVPTEDLLRSVFENVKSKEITPYKDEVSEKPLLSVQPKPSPVVNEKEIKEIGVTEWTLQNGVKVILKPTDFKNDEILFTSYSPGGTSLVSDNEYISASNASSIISQSGLAEYNL</sequence>
<gene>
    <name evidence="2" type="ORF">S01H1_13960</name>
</gene>
<organism evidence="2">
    <name type="scientific">marine sediment metagenome</name>
    <dbReference type="NCBI Taxonomy" id="412755"/>
    <lineage>
        <taxon>unclassified sequences</taxon>
        <taxon>metagenomes</taxon>
        <taxon>ecological metagenomes</taxon>
    </lineage>
</organism>
<accession>X0SGQ1</accession>
<dbReference type="InterPro" id="IPR007863">
    <property type="entry name" value="Peptidase_M16_C"/>
</dbReference>
<feature type="non-terminal residue" evidence="2">
    <location>
        <position position="1"/>
    </location>
</feature>
<name>X0SGQ1_9ZZZZ</name>
<reference evidence="2" key="1">
    <citation type="journal article" date="2014" name="Front. Microbiol.">
        <title>High frequency of phylogenetically diverse reductive dehalogenase-homologous genes in deep subseafloor sedimentary metagenomes.</title>
        <authorList>
            <person name="Kawai M."/>
            <person name="Futagami T."/>
            <person name="Toyoda A."/>
            <person name="Takaki Y."/>
            <person name="Nishi S."/>
            <person name="Hori S."/>
            <person name="Arai W."/>
            <person name="Tsubouchi T."/>
            <person name="Morono Y."/>
            <person name="Uchiyama I."/>
            <person name="Ito T."/>
            <person name="Fujiyama A."/>
            <person name="Inagaki F."/>
            <person name="Takami H."/>
        </authorList>
    </citation>
    <scope>NUCLEOTIDE SEQUENCE</scope>
    <source>
        <strain evidence="2">Expedition CK06-06</strain>
    </source>
</reference>
<comment type="caution">
    <text evidence="2">The sequence shown here is derived from an EMBL/GenBank/DDBJ whole genome shotgun (WGS) entry which is preliminary data.</text>
</comment>
<dbReference type="PANTHER" id="PTHR43690:SF34">
    <property type="entry name" value="ZINC PROTEASE PQQL-LIKE"/>
    <property type="match status" value="1"/>
</dbReference>
<proteinExistence type="predicted"/>